<dbReference type="InterPro" id="IPR022907">
    <property type="entry name" value="VapC_family"/>
</dbReference>
<feature type="binding site" evidence="8">
    <location>
        <position position="4"/>
    </location>
    <ligand>
        <name>Mg(2+)</name>
        <dbReference type="ChEBI" id="CHEBI:18420"/>
    </ligand>
</feature>
<sequence>MVIDTSAIVAIAFNEDDAADMERLIVDDPVRLISAATVLEATMVIETRLGDAGGREFDLWLVKVGAEIVAVDAGQADAARRAWRRYGKGRHVASLNYGDCFSYALAVTRSEPLLFKGADFAKTDVSRSSVAPRR</sequence>
<evidence type="ECO:0000256" key="3">
    <source>
        <dbReference type="ARBA" id="ARBA00022722"/>
    </source>
</evidence>
<dbReference type="Pfam" id="PF01850">
    <property type="entry name" value="PIN"/>
    <property type="match status" value="1"/>
</dbReference>
<dbReference type="HAMAP" id="MF_00265">
    <property type="entry name" value="VapC_Nob1"/>
    <property type="match status" value="1"/>
</dbReference>
<evidence type="ECO:0000256" key="8">
    <source>
        <dbReference type="HAMAP-Rule" id="MF_00265"/>
    </source>
</evidence>
<evidence type="ECO:0000256" key="5">
    <source>
        <dbReference type="ARBA" id="ARBA00022801"/>
    </source>
</evidence>
<evidence type="ECO:0000259" key="9">
    <source>
        <dbReference type="Pfam" id="PF01850"/>
    </source>
</evidence>
<dbReference type="PANTHER" id="PTHR33653:SF1">
    <property type="entry name" value="RIBONUCLEASE VAPC2"/>
    <property type="match status" value="1"/>
</dbReference>
<comment type="cofactor">
    <cofactor evidence="1 8">
        <name>Mg(2+)</name>
        <dbReference type="ChEBI" id="CHEBI:18420"/>
    </cofactor>
</comment>
<reference evidence="10 12" key="1">
    <citation type="submission" date="2018-06" db="EMBL/GenBank/DDBJ databases">
        <title>Comparative genomics of rhizobia nodulating Arachis hypogaea in China.</title>
        <authorList>
            <person name="Li Y."/>
        </authorList>
    </citation>
    <scope>NUCLEOTIDE SEQUENCE [LARGE SCALE GENOMIC DNA]</scope>
    <source>
        <strain evidence="10 12">CCBAU 51670</strain>
    </source>
</reference>
<organism evidence="10 12">
    <name type="scientific">Bradyrhizobium guangzhouense</name>
    <dbReference type="NCBI Taxonomy" id="1325095"/>
    <lineage>
        <taxon>Bacteria</taxon>
        <taxon>Pseudomonadati</taxon>
        <taxon>Pseudomonadota</taxon>
        <taxon>Alphaproteobacteria</taxon>
        <taxon>Hyphomicrobiales</taxon>
        <taxon>Nitrobacteraceae</taxon>
        <taxon>Bradyrhizobium</taxon>
    </lineage>
</organism>
<proteinExistence type="inferred from homology"/>
<reference evidence="11 13" key="2">
    <citation type="submission" date="2018-10" db="EMBL/GenBank/DDBJ databases">
        <title>Bradyrhizobium sp. nov., effective nodules isolated from peanut in China.</title>
        <authorList>
            <person name="Li Y."/>
        </authorList>
    </citation>
    <scope>NUCLEOTIDE SEQUENCE [LARGE SCALE GENOMIC DNA]</scope>
    <source>
        <strain evidence="11 13">CCBAU 53426</strain>
    </source>
</reference>
<name>A0AAE5WWL0_9BRAD</name>
<evidence type="ECO:0000313" key="10">
    <source>
        <dbReference type="EMBL" id="QAU44300.1"/>
    </source>
</evidence>
<dbReference type="AlphaFoldDB" id="A0AAE5WWL0"/>
<evidence type="ECO:0000256" key="4">
    <source>
        <dbReference type="ARBA" id="ARBA00022723"/>
    </source>
</evidence>
<evidence type="ECO:0000256" key="7">
    <source>
        <dbReference type="ARBA" id="ARBA00038093"/>
    </source>
</evidence>
<keyword evidence="4 8" id="KW-0479">Metal-binding</keyword>
<dbReference type="PANTHER" id="PTHR33653">
    <property type="entry name" value="RIBONUCLEASE VAPC2"/>
    <property type="match status" value="1"/>
</dbReference>
<dbReference type="EC" id="3.1.-.-" evidence="8"/>
<dbReference type="EMBL" id="CP030053">
    <property type="protein sequence ID" value="QAU44300.1"/>
    <property type="molecule type" value="Genomic_DNA"/>
</dbReference>
<evidence type="ECO:0000313" key="11">
    <source>
        <dbReference type="EMBL" id="RXH04044.1"/>
    </source>
</evidence>
<dbReference type="KEGG" id="bgz:XH91_02300"/>
<dbReference type="GO" id="GO:0004540">
    <property type="term" value="F:RNA nuclease activity"/>
    <property type="evidence" value="ECO:0007669"/>
    <property type="project" value="InterPro"/>
</dbReference>
<protein>
    <recommendedName>
        <fullName evidence="8">Ribonuclease VapC</fullName>
        <shortName evidence="8">RNase VapC</shortName>
        <ecNumber evidence="8">3.1.-.-</ecNumber>
    </recommendedName>
    <alternativeName>
        <fullName evidence="8">Toxin VapC</fullName>
    </alternativeName>
</protein>
<feature type="domain" description="PIN" evidence="9">
    <location>
        <begin position="1"/>
        <end position="124"/>
    </location>
</feature>
<dbReference type="GO" id="GO:0000287">
    <property type="term" value="F:magnesium ion binding"/>
    <property type="evidence" value="ECO:0007669"/>
    <property type="project" value="UniProtKB-UniRule"/>
</dbReference>
<keyword evidence="3 8" id="KW-0540">Nuclease</keyword>
<comment type="function">
    <text evidence="8">Toxic component of a toxin-antitoxin (TA) system. An RNase.</text>
</comment>
<feature type="binding site" evidence="8">
    <location>
        <position position="99"/>
    </location>
    <ligand>
        <name>Mg(2+)</name>
        <dbReference type="ChEBI" id="CHEBI:18420"/>
    </ligand>
</feature>
<comment type="similarity">
    <text evidence="7 8">Belongs to the PINc/VapC protein family.</text>
</comment>
<keyword evidence="8" id="KW-0800">Toxin</keyword>
<dbReference type="Gene3D" id="3.40.50.1010">
    <property type="entry name" value="5'-nuclease"/>
    <property type="match status" value="1"/>
</dbReference>
<dbReference type="EMBL" id="RDQZ01000062">
    <property type="protein sequence ID" value="RXH04044.1"/>
    <property type="molecule type" value="Genomic_DNA"/>
</dbReference>
<dbReference type="RefSeq" id="WP_128949090.1">
    <property type="nucleotide sequence ID" value="NZ_CP030053.1"/>
</dbReference>
<keyword evidence="5 8" id="KW-0378">Hydrolase</keyword>
<keyword evidence="6 8" id="KW-0460">Magnesium</keyword>
<evidence type="ECO:0000256" key="2">
    <source>
        <dbReference type="ARBA" id="ARBA00022649"/>
    </source>
</evidence>
<evidence type="ECO:0000256" key="6">
    <source>
        <dbReference type="ARBA" id="ARBA00022842"/>
    </source>
</evidence>
<dbReference type="GO" id="GO:0016787">
    <property type="term" value="F:hydrolase activity"/>
    <property type="evidence" value="ECO:0007669"/>
    <property type="project" value="UniProtKB-KW"/>
</dbReference>
<dbReference type="GO" id="GO:0090729">
    <property type="term" value="F:toxin activity"/>
    <property type="evidence" value="ECO:0007669"/>
    <property type="project" value="UniProtKB-KW"/>
</dbReference>
<dbReference type="InterPro" id="IPR050556">
    <property type="entry name" value="Type_II_TA_system_RNase"/>
</dbReference>
<evidence type="ECO:0000313" key="13">
    <source>
        <dbReference type="Proteomes" id="UP000290401"/>
    </source>
</evidence>
<gene>
    <name evidence="8" type="primary">vapC</name>
    <name evidence="11" type="ORF">EAS56_37410</name>
    <name evidence="10" type="ORF">XH91_02300</name>
</gene>
<keyword evidence="2 8" id="KW-1277">Toxin-antitoxin system</keyword>
<evidence type="ECO:0000313" key="12">
    <source>
        <dbReference type="Proteomes" id="UP000288972"/>
    </source>
</evidence>
<dbReference type="Proteomes" id="UP000290401">
    <property type="component" value="Unassembled WGS sequence"/>
</dbReference>
<accession>A0AAE5WWL0</accession>
<keyword evidence="13" id="KW-1185">Reference proteome</keyword>
<evidence type="ECO:0000256" key="1">
    <source>
        <dbReference type="ARBA" id="ARBA00001946"/>
    </source>
</evidence>
<dbReference type="InterPro" id="IPR029060">
    <property type="entry name" value="PIN-like_dom_sf"/>
</dbReference>
<dbReference type="SUPFAM" id="SSF88723">
    <property type="entry name" value="PIN domain-like"/>
    <property type="match status" value="1"/>
</dbReference>
<dbReference type="Proteomes" id="UP000288972">
    <property type="component" value="Chromosome"/>
</dbReference>
<dbReference type="CDD" id="cd09871">
    <property type="entry name" value="PIN_MtVapC28-VapC30-like"/>
    <property type="match status" value="1"/>
</dbReference>
<dbReference type="InterPro" id="IPR002716">
    <property type="entry name" value="PIN_dom"/>
</dbReference>